<name>A0A4R3L1Y6_9FIRM</name>
<evidence type="ECO:0000313" key="6">
    <source>
        <dbReference type="Proteomes" id="UP000294567"/>
    </source>
</evidence>
<organism evidence="5 6">
    <name type="scientific">Keratinibaculum paraultunense</name>
    <dbReference type="NCBI Taxonomy" id="1278232"/>
    <lineage>
        <taxon>Bacteria</taxon>
        <taxon>Bacillati</taxon>
        <taxon>Bacillota</taxon>
        <taxon>Tissierellia</taxon>
        <taxon>Tissierellales</taxon>
        <taxon>Tepidimicrobiaceae</taxon>
        <taxon>Keratinibaculum</taxon>
    </lineage>
</organism>
<evidence type="ECO:0000256" key="2">
    <source>
        <dbReference type="ARBA" id="ARBA00023015"/>
    </source>
</evidence>
<evidence type="ECO:0000256" key="4">
    <source>
        <dbReference type="ARBA" id="ARBA00023163"/>
    </source>
</evidence>
<sequence>MKYNLSEMETELAEIIWEREPIKSSELVDICAKKFDWKKSTTYTMIKRVENKGVIINEDGIVKSTISRKDFYASLSSNYVKKSFDGSLPKFIAAFTRAEKLSDADIKEIETMIREHREEK</sequence>
<protein>
    <submittedName>
        <fullName evidence="5">CopY family transcriptional repressor</fullName>
    </submittedName>
</protein>
<dbReference type="Pfam" id="PF03965">
    <property type="entry name" value="Penicillinase_R"/>
    <property type="match status" value="1"/>
</dbReference>
<reference evidence="5 6" key="1">
    <citation type="submission" date="2019-03" db="EMBL/GenBank/DDBJ databases">
        <title>Genomic Encyclopedia of Type Strains, Phase IV (KMG-IV): sequencing the most valuable type-strain genomes for metagenomic binning, comparative biology and taxonomic classification.</title>
        <authorList>
            <person name="Goeker M."/>
        </authorList>
    </citation>
    <scope>NUCLEOTIDE SEQUENCE [LARGE SCALE GENOMIC DNA]</scope>
    <source>
        <strain evidence="5 6">DSM 26752</strain>
    </source>
</reference>
<keyword evidence="3" id="KW-0238">DNA-binding</keyword>
<dbReference type="GO" id="GO:0045892">
    <property type="term" value="P:negative regulation of DNA-templated transcription"/>
    <property type="evidence" value="ECO:0007669"/>
    <property type="project" value="InterPro"/>
</dbReference>
<keyword evidence="6" id="KW-1185">Reference proteome</keyword>
<dbReference type="AlphaFoldDB" id="A0A4R3L1Y6"/>
<dbReference type="GO" id="GO:0003677">
    <property type="term" value="F:DNA binding"/>
    <property type="evidence" value="ECO:0007669"/>
    <property type="project" value="UniProtKB-KW"/>
</dbReference>
<comment type="similarity">
    <text evidence="1">Belongs to the BlaI transcriptional regulatory family.</text>
</comment>
<dbReference type="InterPro" id="IPR036388">
    <property type="entry name" value="WH-like_DNA-bd_sf"/>
</dbReference>
<dbReference type="Gene3D" id="1.10.4040.10">
    <property type="entry name" value="Penicillinase repressor domain"/>
    <property type="match status" value="1"/>
</dbReference>
<dbReference type="Gene3D" id="1.10.10.10">
    <property type="entry name" value="Winged helix-like DNA-binding domain superfamily/Winged helix DNA-binding domain"/>
    <property type="match status" value="1"/>
</dbReference>
<gene>
    <name evidence="5" type="ORF">EDD65_102142</name>
</gene>
<keyword evidence="2" id="KW-0805">Transcription regulation</keyword>
<dbReference type="RefSeq" id="WP_202690618.1">
    <property type="nucleotide sequence ID" value="NZ_CP068564.1"/>
</dbReference>
<evidence type="ECO:0000313" key="5">
    <source>
        <dbReference type="EMBL" id="TCS91211.1"/>
    </source>
</evidence>
<dbReference type="Proteomes" id="UP000294567">
    <property type="component" value="Unassembled WGS sequence"/>
</dbReference>
<proteinExistence type="inferred from homology"/>
<dbReference type="SUPFAM" id="SSF46785">
    <property type="entry name" value="Winged helix' DNA-binding domain"/>
    <property type="match status" value="1"/>
</dbReference>
<evidence type="ECO:0000256" key="1">
    <source>
        <dbReference type="ARBA" id="ARBA00011046"/>
    </source>
</evidence>
<keyword evidence="4" id="KW-0804">Transcription</keyword>
<comment type="caution">
    <text evidence="5">The sequence shown here is derived from an EMBL/GenBank/DDBJ whole genome shotgun (WGS) entry which is preliminary data.</text>
</comment>
<accession>A0A4R3L1Y6</accession>
<dbReference type="EMBL" id="SMAE01000002">
    <property type="protein sequence ID" value="TCS91211.1"/>
    <property type="molecule type" value="Genomic_DNA"/>
</dbReference>
<evidence type="ECO:0000256" key="3">
    <source>
        <dbReference type="ARBA" id="ARBA00023125"/>
    </source>
</evidence>
<dbReference type="InterPro" id="IPR036390">
    <property type="entry name" value="WH_DNA-bd_sf"/>
</dbReference>
<dbReference type="PIRSF" id="PIRSF019455">
    <property type="entry name" value="CopR_AtkY"/>
    <property type="match status" value="1"/>
</dbReference>
<dbReference type="InterPro" id="IPR005650">
    <property type="entry name" value="BlaI_family"/>
</dbReference>